<feature type="region of interest" description="Disordered" evidence="1">
    <location>
        <begin position="64"/>
        <end position="337"/>
    </location>
</feature>
<sequence length="471" mass="48798">MPPDEEQDGRGAEAAADRDRAGPRHAAPRKTLLTRFHVPAGKAIAIAAMPSAVLMGLGFTPQLAQAKPLPKNPFQNGPCVTAPDQTADADGKDSKAKDGDKAKDDSKPQDDSKSKDDKGDDKAKGGQGNDKPKGEKTVTGKVDTVPSPSASGDKETKGKSEEKSEDKSPPASPHSPAPSPSATRNPLDPLGIGDKIKDLLNGGYGKAAGKSAQPTTPSPTATPTDGKSAADESSGQKSVTGKPSGDSSSESENSSSDETEKGDQGKKDAKADDVDKGDAKGPSAPPTPSSDTTPSPDPTPTATPSGEPDADGKKPYPCVVEKKSDGKDEQTPVGLPNQPWTLKSDLITMHNLKYHGVVNLRTADGRTKQALKFTMDSASIHNLDQSADQEVGGLRTYVRGGKGTTSTIDGGVTMYTESLKGNLFGVLPVTFTPDFPPPITPPEIFFTGFTAIQAGQFGGTLRIPGLHSGME</sequence>
<evidence type="ECO:0000256" key="1">
    <source>
        <dbReference type="SAM" id="MobiDB-lite"/>
    </source>
</evidence>
<dbReference type="Proteomes" id="UP000037020">
    <property type="component" value="Unassembled WGS sequence"/>
</dbReference>
<accession>A0ABR5J3M9</accession>
<feature type="compositionally biased region" description="Pro residues" evidence="1">
    <location>
        <begin position="170"/>
        <end position="179"/>
    </location>
</feature>
<dbReference type="EMBL" id="LGUT01001902">
    <property type="protein sequence ID" value="KOG88020.1"/>
    <property type="molecule type" value="Genomic_DNA"/>
</dbReference>
<proteinExistence type="predicted"/>
<keyword evidence="3" id="KW-1185">Reference proteome</keyword>
<evidence type="ECO:0000313" key="3">
    <source>
        <dbReference type="Proteomes" id="UP000037020"/>
    </source>
</evidence>
<comment type="caution">
    <text evidence="2">The sequence shown here is derived from an EMBL/GenBank/DDBJ whole genome shotgun (WGS) entry which is preliminary data.</text>
</comment>
<feature type="compositionally biased region" description="Low complexity" evidence="1">
    <location>
        <begin position="214"/>
        <end position="224"/>
    </location>
</feature>
<feature type="compositionally biased region" description="Basic and acidic residues" evidence="1">
    <location>
        <begin position="152"/>
        <end position="168"/>
    </location>
</feature>
<feature type="region of interest" description="Disordered" evidence="1">
    <location>
        <begin position="1"/>
        <end position="33"/>
    </location>
</feature>
<protein>
    <recommendedName>
        <fullName evidence="4">Hydrogenase expression protein HypF</fullName>
    </recommendedName>
</protein>
<name>A0ABR5J3M9_9ACTN</name>
<feature type="compositionally biased region" description="Basic and acidic residues" evidence="1">
    <location>
        <begin position="258"/>
        <end position="279"/>
    </location>
</feature>
<evidence type="ECO:0008006" key="4">
    <source>
        <dbReference type="Google" id="ProtNLM"/>
    </source>
</evidence>
<feature type="compositionally biased region" description="Basic and acidic residues" evidence="1">
    <location>
        <begin position="310"/>
        <end position="330"/>
    </location>
</feature>
<reference evidence="2 3" key="1">
    <citation type="submission" date="2015-07" db="EMBL/GenBank/DDBJ databases">
        <authorList>
            <person name="Ju K.-S."/>
            <person name="Doroghazi J.R."/>
            <person name="Metcalf W.W."/>
        </authorList>
    </citation>
    <scope>NUCLEOTIDE SEQUENCE [LARGE SCALE GENOMIC DNA]</scope>
    <source>
        <strain evidence="2 3">NRRL B-3589</strain>
    </source>
</reference>
<feature type="compositionally biased region" description="Polar residues" evidence="1">
    <location>
        <begin position="231"/>
        <end position="241"/>
    </location>
</feature>
<feature type="compositionally biased region" description="Basic and acidic residues" evidence="1">
    <location>
        <begin position="89"/>
        <end position="138"/>
    </location>
</feature>
<organism evidence="2 3">
    <name type="scientific">Streptomyces varsoviensis</name>
    <dbReference type="NCBI Taxonomy" id="67373"/>
    <lineage>
        <taxon>Bacteria</taxon>
        <taxon>Bacillati</taxon>
        <taxon>Actinomycetota</taxon>
        <taxon>Actinomycetes</taxon>
        <taxon>Kitasatosporales</taxon>
        <taxon>Streptomycetaceae</taxon>
        <taxon>Streptomyces</taxon>
    </lineage>
</organism>
<feature type="compositionally biased region" description="Basic and acidic residues" evidence="1">
    <location>
        <begin position="8"/>
        <end position="22"/>
    </location>
</feature>
<evidence type="ECO:0000313" key="2">
    <source>
        <dbReference type="EMBL" id="KOG88020.1"/>
    </source>
</evidence>
<gene>
    <name evidence="2" type="ORF">ADK38_22170</name>
</gene>
<feature type="compositionally biased region" description="Low complexity" evidence="1">
    <location>
        <begin position="244"/>
        <end position="256"/>
    </location>
</feature>